<dbReference type="Pfam" id="PF01053">
    <property type="entry name" value="Cys_Met_Meta_PP"/>
    <property type="match status" value="1"/>
</dbReference>
<dbReference type="InterPro" id="IPR015422">
    <property type="entry name" value="PyrdxlP-dep_Trfase_small"/>
</dbReference>
<evidence type="ECO:0000256" key="1">
    <source>
        <dbReference type="ARBA" id="ARBA00001933"/>
    </source>
</evidence>
<organism evidence="3">
    <name type="scientific">bioreactor metagenome</name>
    <dbReference type="NCBI Taxonomy" id="1076179"/>
    <lineage>
        <taxon>unclassified sequences</taxon>
        <taxon>metagenomes</taxon>
        <taxon>ecological metagenomes</taxon>
    </lineage>
</organism>
<reference evidence="3" key="1">
    <citation type="submission" date="2019-08" db="EMBL/GenBank/DDBJ databases">
        <authorList>
            <person name="Kucharzyk K."/>
            <person name="Murdoch R.W."/>
            <person name="Higgins S."/>
            <person name="Loffler F."/>
        </authorList>
    </citation>
    <scope>NUCLEOTIDE SEQUENCE</scope>
</reference>
<evidence type="ECO:0000313" key="3">
    <source>
        <dbReference type="EMBL" id="MPN44002.1"/>
    </source>
</evidence>
<proteinExistence type="predicted"/>
<protein>
    <submittedName>
        <fullName evidence="3">Cystathionine gamma-synthase</fullName>
        <ecNumber evidence="3">2.5.1.48</ecNumber>
    </submittedName>
</protein>
<evidence type="ECO:0000256" key="2">
    <source>
        <dbReference type="ARBA" id="ARBA00022898"/>
    </source>
</evidence>
<sequence>MVHSLTKYIGGHGDALGGAIAGSSEAIGAIRHKSRIRVGGILSPFNAWLILRGAATLPLRMKQHEANAFAVAQWLEANPRVKRVIYPGLPSHPQHELARRQMKNFSGMVTFQVENGEKVAPRFAEKLKIIHYAVSLGHHRSLLFYLPTEALRRTTFHLTPDQSASWREFAGDGIFRFSVGLEDADDIIADLEQALA</sequence>
<keyword evidence="3" id="KW-0808">Transferase</keyword>
<name>A0A645HZT9_9ZZZZ</name>
<dbReference type="InterPro" id="IPR000277">
    <property type="entry name" value="Cys/Met-Metab_PyrdxlP-dep_enz"/>
</dbReference>
<dbReference type="PANTHER" id="PTHR11808:SF80">
    <property type="entry name" value="CYSTATHIONINE GAMMA-LYASE"/>
    <property type="match status" value="1"/>
</dbReference>
<comment type="cofactor">
    <cofactor evidence="1">
        <name>pyridoxal 5'-phosphate</name>
        <dbReference type="ChEBI" id="CHEBI:597326"/>
    </cofactor>
</comment>
<dbReference type="GO" id="GO:0003962">
    <property type="term" value="F:cystathionine gamma-synthase activity"/>
    <property type="evidence" value="ECO:0007669"/>
    <property type="project" value="UniProtKB-EC"/>
</dbReference>
<dbReference type="GO" id="GO:0019346">
    <property type="term" value="P:transsulfuration"/>
    <property type="evidence" value="ECO:0007669"/>
    <property type="project" value="InterPro"/>
</dbReference>
<keyword evidence="2" id="KW-0663">Pyridoxal phosphate</keyword>
<dbReference type="GO" id="GO:0016846">
    <property type="term" value="F:carbon-sulfur lyase activity"/>
    <property type="evidence" value="ECO:0007669"/>
    <property type="project" value="TreeGrafter"/>
</dbReference>
<dbReference type="GO" id="GO:0030170">
    <property type="term" value="F:pyridoxal phosphate binding"/>
    <property type="evidence" value="ECO:0007669"/>
    <property type="project" value="InterPro"/>
</dbReference>
<dbReference type="Gene3D" id="3.40.640.10">
    <property type="entry name" value="Type I PLP-dependent aspartate aminotransferase-like (Major domain)"/>
    <property type="match status" value="1"/>
</dbReference>
<dbReference type="InterPro" id="IPR015421">
    <property type="entry name" value="PyrdxlP-dep_Trfase_major"/>
</dbReference>
<gene>
    <name evidence="3" type="primary">metB_4</name>
    <name evidence="3" type="ORF">SDC9_191563</name>
</gene>
<accession>A0A645HZT9</accession>
<comment type="caution">
    <text evidence="3">The sequence shown here is derived from an EMBL/GenBank/DDBJ whole genome shotgun (WGS) entry which is preliminary data.</text>
</comment>
<dbReference type="PANTHER" id="PTHR11808">
    <property type="entry name" value="TRANS-SULFURATION ENZYME FAMILY MEMBER"/>
    <property type="match status" value="1"/>
</dbReference>
<dbReference type="GO" id="GO:0005737">
    <property type="term" value="C:cytoplasm"/>
    <property type="evidence" value="ECO:0007669"/>
    <property type="project" value="TreeGrafter"/>
</dbReference>
<dbReference type="InterPro" id="IPR015424">
    <property type="entry name" value="PyrdxlP-dep_Trfase"/>
</dbReference>
<dbReference type="SUPFAM" id="SSF53383">
    <property type="entry name" value="PLP-dependent transferases"/>
    <property type="match status" value="1"/>
</dbReference>
<dbReference type="AlphaFoldDB" id="A0A645HZT9"/>
<dbReference type="EC" id="2.5.1.48" evidence="3"/>
<dbReference type="EMBL" id="VSSQ01102784">
    <property type="protein sequence ID" value="MPN44002.1"/>
    <property type="molecule type" value="Genomic_DNA"/>
</dbReference>
<dbReference type="Gene3D" id="3.90.1150.10">
    <property type="entry name" value="Aspartate Aminotransferase, domain 1"/>
    <property type="match status" value="1"/>
</dbReference>